<gene>
    <name evidence="2" type="ordered locus">LOC_Os11g28850</name>
</gene>
<evidence type="ECO:0000313" key="2">
    <source>
        <dbReference type="EMBL" id="ABA93614.1"/>
    </source>
</evidence>
<evidence type="ECO:0000256" key="1">
    <source>
        <dbReference type="SAM" id="Coils"/>
    </source>
</evidence>
<keyword evidence="1" id="KW-0175">Coiled coil</keyword>
<reference evidence="2" key="1">
    <citation type="journal article" date="2005" name="BMC Biol.">
        <title>The sequence of rice chromosomes 11 and 12, rich in disease resistance genes and recent gene duplications.</title>
        <authorList>
            <consortium name="The rice chromosomes 11 and 12 sequencing consortia"/>
        </authorList>
    </citation>
    <scope>NUCLEOTIDE SEQUENCE [LARGE SCALE GENOMIC DNA]</scope>
</reference>
<reference evidence="2" key="2">
    <citation type="submission" date="2005-04" db="EMBL/GenBank/DDBJ databases">
        <authorList>
            <person name="Buell C.R."/>
            <person name="Wing R.A."/>
            <person name="McCombie W.A."/>
            <person name="Ouyang S."/>
        </authorList>
    </citation>
    <scope>NUCLEOTIDE SEQUENCE</scope>
</reference>
<proteinExistence type="predicted"/>
<sequence length="338" mass="38095">MGFISGIDDFVFPLGQAFRFGSLDFITNDFDKISLLNSDSNQSGRDQISAPFGIPNSAEVYPKIISTELAPNHSDEIQSTSKRPNLDDGAYPPILMKLPDDLAAVFTTRASSPRRPRRDPASALVWPSSREVSVILQPLGTVSTEQLDGYLSSPGVDSRPTEIVEYDDFGYRYDYRNLDDFDEGFEDNYTPLYFGIFMADNETEEQRKAREAEELRIQQEAEQRCLEEERQAQERERLQCEQQERERAAKEAKDQRQRALDAGRRARELIRQQDVEGTAVFRTPQQNAVTAITLLDTLLKEDALNQANHVVNILNQIKTMIAASVPVNPASVRTPTGS</sequence>
<protein>
    <submittedName>
        <fullName evidence="2">Retrotransposon protein, putative, Ty3-gypsy subclass</fullName>
    </submittedName>
</protein>
<name>Q2R4D6_ORYSJ</name>
<dbReference type="AlphaFoldDB" id="Q2R4D6"/>
<feature type="coiled-coil region" evidence="1">
    <location>
        <begin position="198"/>
        <end position="258"/>
    </location>
</feature>
<dbReference type="EMBL" id="DP000010">
    <property type="protein sequence ID" value="ABA93614.1"/>
    <property type="molecule type" value="Genomic_DNA"/>
</dbReference>
<organism evidence="2">
    <name type="scientific">Oryza sativa subsp. japonica</name>
    <name type="common">Rice</name>
    <dbReference type="NCBI Taxonomy" id="39947"/>
    <lineage>
        <taxon>Eukaryota</taxon>
        <taxon>Viridiplantae</taxon>
        <taxon>Streptophyta</taxon>
        <taxon>Embryophyta</taxon>
        <taxon>Tracheophyta</taxon>
        <taxon>Spermatophyta</taxon>
        <taxon>Magnoliopsida</taxon>
        <taxon>Liliopsida</taxon>
        <taxon>Poales</taxon>
        <taxon>Poaceae</taxon>
        <taxon>BOP clade</taxon>
        <taxon>Oryzoideae</taxon>
        <taxon>Oryzeae</taxon>
        <taxon>Oryzinae</taxon>
        <taxon>Oryza</taxon>
        <taxon>Oryza sativa</taxon>
    </lineage>
</organism>
<reference evidence="2" key="3">
    <citation type="submission" date="2006-01" db="EMBL/GenBank/DDBJ databases">
        <authorList>
            <person name="Buell R."/>
        </authorList>
    </citation>
    <scope>NUCLEOTIDE SEQUENCE</scope>
</reference>
<accession>Q2R4D6</accession>